<organism evidence="12 14">
    <name type="scientific">Porphyridium purpureum</name>
    <name type="common">Red alga</name>
    <name type="synonym">Porphyridium cruentum</name>
    <dbReference type="NCBI Taxonomy" id="35688"/>
    <lineage>
        <taxon>Eukaryota</taxon>
        <taxon>Rhodophyta</taxon>
        <taxon>Bangiophyceae</taxon>
        <taxon>Porphyridiales</taxon>
        <taxon>Porphyridiaceae</taxon>
        <taxon>Porphyridium</taxon>
    </lineage>
</organism>
<evidence type="ECO:0000256" key="2">
    <source>
        <dbReference type="ARBA" id="ARBA00004173"/>
    </source>
</evidence>
<keyword evidence="7" id="KW-1015">Disulfide bond</keyword>
<feature type="transmembrane region" description="Helical" evidence="10">
    <location>
        <begin position="140"/>
        <end position="156"/>
    </location>
</feature>
<feature type="transmembrane region" description="Helical" evidence="10">
    <location>
        <begin position="87"/>
        <end position="108"/>
    </location>
</feature>
<dbReference type="GO" id="GO:0046513">
    <property type="term" value="P:ceramide biosynthetic process"/>
    <property type="evidence" value="ECO:0007669"/>
    <property type="project" value="InterPro"/>
</dbReference>
<keyword evidence="3 8" id="KW-0812">Transmembrane</keyword>
<feature type="transmembrane region" description="Helical" evidence="10">
    <location>
        <begin position="177"/>
        <end position="198"/>
    </location>
</feature>
<dbReference type="Pfam" id="PF02297">
    <property type="entry name" value="COX6B"/>
    <property type="match status" value="1"/>
</dbReference>
<dbReference type="GO" id="GO:0016020">
    <property type="term" value="C:membrane"/>
    <property type="evidence" value="ECO:0007669"/>
    <property type="project" value="UniProtKB-SubCell"/>
</dbReference>
<feature type="transmembrane region" description="Helical" evidence="10">
    <location>
        <begin position="210"/>
        <end position="233"/>
    </location>
</feature>
<feature type="region of interest" description="Disordered" evidence="9">
    <location>
        <begin position="349"/>
        <end position="372"/>
    </location>
</feature>
<dbReference type="EMBL" id="VRMN01000023">
    <property type="protein sequence ID" value="KAA8490557.1"/>
    <property type="molecule type" value="Genomic_DNA"/>
</dbReference>
<dbReference type="InterPro" id="IPR006634">
    <property type="entry name" value="TLC-dom"/>
</dbReference>
<gene>
    <name evidence="13" type="ORF">FVE85_3503</name>
    <name evidence="12" type="ORF">FVE85_9617</name>
</gene>
<dbReference type="PROSITE" id="PS50922">
    <property type="entry name" value="TLC"/>
    <property type="match status" value="1"/>
</dbReference>
<evidence type="ECO:0000256" key="1">
    <source>
        <dbReference type="ARBA" id="ARBA00004141"/>
    </source>
</evidence>
<feature type="domain" description="TLC" evidence="11">
    <location>
        <begin position="85"/>
        <end position="304"/>
    </location>
</feature>
<protein>
    <submittedName>
        <fullName evidence="12">Ceramide synthase 4</fullName>
    </submittedName>
</protein>
<evidence type="ECO:0000313" key="14">
    <source>
        <dbReference type="Proteomes" id="UP000324585"/>
    </source>
</evidence>
<dbReference type="GO" id="GO:0050291">
    <property type="term" value="F:sphingosine N-acyltransferase activity"/>
    <property type="evidence" value="ECO:0007669"/>
    <property type="project" value="InterPro"/>
</dbReference>
<evidence type="ECO:0000259" key="11">
    <source>
        <dbReference type="PROSITE" id="PS50922"/>
    </source>
</evidence>
<feature type="transmembrane region" description="Helical" evidence="10">
    <location>
        <begin position="242"/>
        <end position="260"/>
    </location>
</feature>
<evidence type="ECO:0000256" key="3">
    <source>
        <dbReference type="ARBA" id="ARBA00022692"/>
    </source>
</evidence>
<evidence type="ECO:0000256" key="6">
    <source>
        <dbReference type="ARBA" id="ARBA00023136"/>
    </source>
</evidence>
<evidence type="ECO:0000313" key="12">
    <source>
        <dbReference type="EMBL" id="KAA8490557.1"/>
    </source>
</evidence>
<evidence type="ECO:0000256" key="4">
    <source>
        <dbReference type="ARBA" id="ARBA00022989"/>
    </source>
</evidence>
<comment type="subcellular location">
    <subcellularLocation>
        <location evidence="1">Membrane</location>
        <topology evidence="1">Multi-pass membrane protein</topology>
    </subcellularLocation>
    <subcellularLocation>
        <location evidence="2">Mitochondrion</location>
    </subcellularLocation>
</comment>
<proteinExistence type="predicted"/>
<feature type="transmembrane region" description="Helical" evidence="10">
    <location>
        <begin position="272"/>
        <end position="296"/>
    </location>
</feature>
<comment type="caution">
    <text evidence="12">The sequence shown here is derived from an EMBL/GenBank/DDBJ whole genome shotgun (WGS) entry which is preliminary data.</text>
</comment>
<reference evidence="12" key="2">
    <citation type="submission" date="2019-09" db="EMBL/GenBank/DDBJ databases">
        <title>Expansion of phycobilisome linker gene families in mesophilic red algae.</title>
        <authorList>
            <person name="Lee J."/>
        </authorList>
    </citation>
    <scope>NUCLEOTIDE SEQUENCE [LARGE SCALE GENOMIC DNA]</scope>
    <source>
        <strain evidence="12">CCMP 1328</strain>
        <tissue evidence="12">Unicellular</tissue>
    </source>
</reference>
<dbReference type="PANTHER" id="PTHR12560:SF0">
    <property type="entry name" value="LD18904P"/>
    <property type="match status" value="1"/>
</dbReference>
<evidence type="ECO:0000256" key="9">
    <source>
        <dbReference type="SAM" id="MobiDB-lite"/>
    </source>
</evidence>
<dbReference type="GO" id="GO:0005739">
    <property type="term" value="C:mitochondrion"/>
    <property type="evidence" value="ECO:0007669"/>
    <property type="project" value="UniProtKB-SubCell"/>
</dbReference>
<reference evidence="14" key="1">
    <citation type="journal article" date="2019" name="Nat. Commun.">
        <title>Expansion of phycobilisome linker gene families in mesophilic red algae.</title>
        <authorList>
            <person name="Lee J."/>
            <person name="Kim D."/>
            <person name="Bhattacharya D."/>
            <person name="Yoon H.S."/>
        </authorList>
    </citation>
    <scope>NUCLEOTIDE SEQUENCE [LARGE SCALE GENOMIC DNA]</scope>
    <source>
        <strain evidence="14">CCMP 1328</strain>
    </source>
</reference>
<evidence type="ECO:0000256" key="5">
    <source>
        <dbReference type="ARBA" id="ARBA00023128"/>
    </source>
</evidence>
<sequence>MDLGTMSGVPPRYAPDMVRFYTSLMREIGQHADPSKPELLSPHVALWKDAPVSLVVASALFFFRWLVERRIFPRLFQKFDARKRAKLSENAFYTIFYICSFAFGVSVYSRENWSVQFMSKEKMFDLFTDYPPAMSTDLRFYYLAQLGFYIGCLVFLNMDTRRSDYVQYIIHHAATTILVSGSYVTGYVRVGVIVLILHDVGDIFLYGAKTMHYLGLAPFDTILFVIFMVVFYISRLVFLPRVVYATVLETFLIAAMDPQFNEWVMYWHVYTLHWFVFCVLLCVLIVLHTFWFNLILRVAYREVMQPGKISQDGDIRSDSERLTVIRGPGADNECSTVFSDLVRPAVHDMAPQKSPEEPSAPQHTPLRSSERRKCHAARDAYLACVDTVAGDTDEKNKACSDEWTQFQADCPATWVSYFIKQHVQKKQFAQWEAAVNQKPA</sequence>
<dbReference type="OrthoDB" id="537032at2759"/>
<dbReference type="InterPro" id="IPR048280">
    <property type="entry name" value="COX6B-like"/>
</dbReference>
<dbReference type="OMA" id="FRCHNIG"/>
<keyword evidence="6 8" id="KW-0472">Membrane</keyword>
<keyword evidence="5" id="KW-0496">Mitochondrion</keyword>
<dbReference type="Pfam" id="PF03798">
    <property type="entry name" value="TRAM_LAG1_CLN8"/>
    <property type="match status" value="1"/>
</dbReference>
<accession>A0A5J4YJB6</accession>
<feature type="transmembrane region" description="Helical" evidence="10">
    <location>
        <begin position="50"/>
        <end position="67"/>
    </location>
</feature>
<dbReference type="InterPro" id="IPR036549">
    <property type="entry name" value="CX6/COA6-like_sf"/>
</dbReference>
<evidence type="ECO:0000256" key="10">
    <source>
        <dbReference type="SAM" id="Phobius"/>
    </source>
</evidence>
<evidence type="ECO:0000313" key="13">
    <source>
        <dbReference type="EMBL" id="KAA8492065.1"/>
    </source>
</evidence>
<evidence type="ECO:0000256" key="7">
    <source>
        <dbReference type="ARBA" id="ARBA00023157"/>
    </source>
</evidence>
<keyword evidence="4 10" id="KW-1133">Transmembrane helix</keyword>
<name>A0A5J4YJB6_PORPP</name>
<dbReference type="SMART" id="SM00724">
    <property type="entry name" value="TLC"/>
    <property type="match status" value="1"/>
</dbReference>
<evidence type="ECO:0000256" key="8">
    <source>
        <dbReference type="PROSITE-ProRule" id="PRU00205"/>
    </source>
</evidence>
<dbReference type="PANTHER" id="PTHR12560">
    <property type="entry name" value="LONGEVITY ASSURANCE FACTOR 1 LAG1"/>
    <property type="match status" value="1"/>
</dbReference>
<dbReference type="SUPFAM" id="SSF47694">
    <property type="entry name" value="Cytochrome c oxidase subunit h"/>
    <property type="match status" value="1"/>
</dbReference>
<keyword evidence="14" id="KW-1185">Reference proteome</keyword>
<dbReference type="EMBL" id="VRMN01000010">
    <property type="protein sequence ID" value="KAA8492065.1"/>
    <property type="molecule type" value="Genomic_DNA"/>
</dbReference>
<dbReference type="Proteomes" id="UP000324585">
    <property type="component" value="Unassembled WGS sequence"/>
</dbReference>
<dbReference type="AlphaFoldDB" id="A0A5J4YJB6"/>
<dbReference type="Gene3D" id="1.10.10.140">
    <property type="entry name" value="Cytochrome c oxidase, subunit VIb"/>
    <property type="match status" value="1"/>
</dbReference>
<dbReference type="InterPro" id="IPR016439">
    <property type="entry name" value="Lag1/Lac1-like"/>
</dbReference>